<dbReference type="Pfam" id="PF12833">
    <property type="entry name" value="HTH_18"/>
    <property type="match status" value="1"/>
</dbReference>
<dbReference type="PANTHER" id="PTHR43280:SF27">
    <property type="entry name" value="TRANSCRIPTIONAL REGULATOR MTLR"/>
    <property type="match status" value="1"/>
</dbReference>
<keyword evidence="6" id="KW-1185">Reference proteome</keyword>
<dbReference type="GO" id="GO:0003700">
    <property type="term" value="F:DNA-binding transcription factor activity"/>
    <property type="evidence" value="ECO:0007669"/>
    <property type="project" value="InterPro"/>
</dbReference>
<dbReference type="SMART" id="SM00342">
    <property type="entry name" value="HTH_ARAC"/>
    <property type="match status" value="1"/>
</dbReference>
<evidence type="ECO:0000313" key="6">
    <source>
        <dbReference type="Proteomes" id="UP000051221"/>
    </source>
</evidence>
<dbReference type="EMBL" id="LKHS01000009">
    <property type="protein sequence ID" value="KQH86044.1"/>
    <property type="molecule type" value="Genomic_DNA"/>
</dbReference>
<evidence type="ECO:0000313" key="5">
    <source>
        <dbReference type="EMBL" id="KQH86044.1"/>
    </source>
</evidence>
<keyword evidence="1" id="KW-0805">Transcription regulation</keyword>
<evidence type="ECO:0000256" key="1">
    <source>
        <dbReference type="ARBA" id="ARBA00023015"/>
    </source>
</evidence>
<dbReference type="InterPro" id="IPR018060">
    <property type="entry name" value="HTH_AraC"/>
</dbReference>
<reference evidence="5 6" key="1">
    <citation type="submission" date="2015-08" db="EMBL/GenBank/DDBJ databases">
        <title>Antibacterial properties of a collection of Vibrionaceae strains.</title>
        <authorList>
            <person name="Giubergia S."/>
        </authorList>
    </citation>
    <scope>NUCLEOTIDE SEQUENCE [LARGE SCALE GENOMIC DNA]</scope>
    <source>
        <strain evidence="5 6">S0821</strain>
    </source>
</reference>
<dbReference type="PROSITE" id="PS01124">
    <property type="entry name" value="HTH_ARAC_FAMILY_2"/>
    <property type="match status" value="1"/>
</dbReference>
<evidence type="ECO:0000259" key="4">
    <source>
        <dbReference type="PROSITE" id="PS01124"/>
    </source>
</evidence>
<protein>
    <submittedName>
        <fullName evidence="5">AraC family transcriptional regulator</fullName>
    </submittedName>
</protein>
<dbReference type="Gene3D" id="1.10.10.60">
    <property type="entry name" value="Homeodomain-like"/>
    <property type="match status" value="2"/>
</dbReference>
<dbReference type="InParanoid" id="A0A0Q2Y0A1"/>
<dbReference type="PANTHER" id="PTHR43280">
    <property type="entry name" value="ARAC-FAMILY TRANSCRIPTIONAL REGULATOR"/>
    <property type="match status" value="1"/>
</dbReference>
<accession>A0A0Q2Y0A1</accession>
<evidence type="ECO:0000256" key="2">
    <source>
        <dbReference type="ARBA" id="ARBA00023125"/>
    </source>
</evidence>
<dbReference type="GO" id="GO:0043565">
    <property type="term" value="F:sequence-specific DNA binding"/>
    <property type="evidence" value="ECO:0007669"/>
    <property type="project" value="InterPro"/>
</dbReference>
<organism evidence="5 6">
    <name type="scientific">Vibrio furnissii</name>
    <dbReference type="NCBI Taxonomy" id="29494"/>
    <lineage>
        <taxon>Bacteria</taxon>
        <taxon>Pseudomonadati</taxon>
        <taxon>Pseudomonadota</taxon>
        <taxon>Gammaproteobacteria</taxon>
        <taxon>Vibrionales</taxon>
        <taxon>Vibrionaceae</taxon>
        <taxon>Vibrio</taxon>
    </lineage>
</organism>
<proteinExistence type="predicted"/>
<comment type="caution">
    <text evidence="5">The sequence shown here is derived from an EMBL/GenBank/DDBJ whole genome shotgun (WGS) entry which is preliminary data.</text>
</comment>
<dbReference type="AlphaFoldDB" id="A0A0Q2Y0A1"/>
<dbReference type="SUPFAM" id="SSF46689">
    <property type="entry name" value="Homeodomain-like"/>
    <property type="match status" value="2"/>
</dbReference>
<sequence>MKGKLERVPQRIGVSWRYRKLREASKSYGWHCHHEYEIAIHRNFIGRCFVGNYASDVDHNHMVLIGPGLPHTIYADALIDAHDLCETHVIWFQKSWVEGLIAQCPELSALNELLANAQQGLQFSPQTGEQVCTLLADVLELPPARQLARLIETLCLMLEDEETIRLINPMVTHSGKAQRRTNSNIEKIETYLMAHFGENISLNDLAEHLFLSESSIRRLFTDHFNESFTQRLKKIRLNVACDMLAHTDVPVNVIRDKVGYTNQANFNRQFKAYKRVSPSEYRSAMKRYR</sequence>
<dbReference type="InterPro" id="IPR009057">
    <property type="entry name" value="Homeodomain-like_sf"/>
</dbReference>
<keyword evidence="3" id="KW-0804">Transcription</keyword>
<dbReference type="Proteomes" id="UP000051221">
    <property type="component" value="Unassembled WGS sequence"/>
</dbReference>
<evidence type="ECO:0000256" key="3">
    <source>
        <dbReference type="ARBA" id="ARBA00023163"/>
    </source>
</evidence>
<gene>
    <name evidence="5" type="ORF">AMR76_12280</name>
</gene>
<keyword evidence="2" id="KW-0238">DNA-binding</keyword>
<dbReference type="RefSeq" id="WP_055466232.1">
    <property type="nucleotide sequence ID" value="NZ_CP035696.1"/>
</dbReference>
<feature type="domain" description="HTH araC/xylS-type" evidence="4">
    <location>
        <begin position="186"/>
        <end position="284"/>
    </location>
</feature>
<name>A0A0Q2Y0A1_VIBFU</name>